<evidence type="ECO:0000259" key="1">
    <source>
        <dbReference type="Pfam" id="PF06054"/>
    </source>
</evidence>
<sequence>MLFAYNEKKQLISVKHYSSEESYYCPDCGDKLIFKQGTIKIPHFAHRKRTNCEGLSEGETQEHLRLKQLFWISGRSQGEEWVLEKPIPELQQRPDLLQNRTAVEIQCSPLKISRLIQRFNGYSDGGYQDWWLLGPPLWPKRKWSILQKHFCSYSQENGFHLWLIDFKGIYLLSHIKKVNQHCYYTKRTFPFQTMPLLEINQIVSEDKTASWFNYQQIQVTKQFLAVKLASFDEGIKPLQKFLYQQSGHVLHLPEWMYQPSQFAFIYNEAYIIFRYLYSLNPEKPAAVINDFERFCIESKLSWHFPRIEKERILNGLLTETRQLILRQ</sequence>
<dbReference type="PIRSF" id="PIRSF007487">
    <property type="entry name" value="Competence-induced_CoiA_bac"/>
    <property type="match status" value="1"/>
</dbReference>
<comment type="caution">
    <text evidence="3">The sequence shown here is derived from an EMBL/GenBank/DDBJ whole genome shotgun (WGS) entry which is preliminary data.</text>
</comment>
<dbReference type="Pfam" id="PF06054">
    <property type="entry name" value="CoiA_nuc"/>
    <property type="match status" value="1"/>
</dbReference>
<dbReference type="Pfam" id="PF25164">
    <property type="entry name" value="CoiA_N"/>
    <property type="match status" value="1"/>
</dbReference>
<protein>
    <submittedName>
        <fullName evidence="3">Competence protein CoiA</fullName>
    </submittedName>
</protein>
<reference evidence="3 4" key="1">
    <citation type="submission" date="2021-03" db="EMBL/GenBank/DDBJ databases">
        <authorList>
            <person name="Gilmore M.S."/>
            <person name="Schwartzman J."/>
            <person name="Van Tyne D."/>
            <person name="Martin M."/>
            <person name="Earl A.M."/>
            <person name="Manson A.L."/>
            <person name="Straub T."/>
            <person name="Salamzade R."/>
            <person name="Saavedra J."/>
            <person name="Lebreton F."/>
            <person name="Prichula J."/>
            <person name="Schaufler K."/>
            <person name="Gaca A."/>
            <person name="Sgardioli B."/>
            <person name="Wagenaar J."/>
            <person name="Strong T."/>
        </authorList>
    </citation>
    <scope>NUCLEOTIDE SEQUENCE [LARGE SCALE GENOMIC DNA]</scope>
    <source>
        <strain evidence="3 4">665A</strain>
    </source>
</reference>
<organism evidence="3 4">
    <name type="scientific">Candidatus Enterococcus ferrettii</name>
    <dbReference type="NCBI Taxonomy" id="2815324"/>
    <lineage>
        <taxon>Bacteria</taxon>
        <taxon>Bacillati</taxon>
        <taxon>Bacillota</taxon>
        <taxon>Bacilli</taxon>
        <taxon>Lactobacillales</taxon>
        <taxon>Enterococcaceae</taxon>
        <taxon>Enterococcus</taxon>
    </lineage>
</organism>
<feature type="domain" description="Competence protein CoiA nuclease-like" evidence="1">
    <location>
        <begin position="59"/>
        <end position="197"/>
    </location>
</feature>
<keyword evidence="4" id="KW-1185">Reference proteome</keyword>
<dbReference type="InterPro" id="IPR021176">
    <property type="entry name" value="Competence-induced_CoiA"/>
</dbReference>
<dbReference type="InterPro" id="IPR010330">
    <property type="entry name" value="CoiA_nuc"/>
</dbReference>
<dbReference type="EMBL" id="JAFREL020000007">
    <property type="protein sequence ID" value="MEO1773115.1"/>
    <property type="molecule type" value="Genomic_DNA"/>
</dbReference>
<accession>A0ABV0EWS8</accession>
<proteinExistence type="predicted"/>
<reference evidence="3 4" key="2">
    <citation type="submission" date="2024-02" db="EMBL/GenBank/DDBJ databases">
        <title>The Genome Sequence of Enterococcus sp. DIV0159.</title>
        <authorList>
            <person name="Earl A."/>
            <person name="Manson A."/>
            <person name="Gilmore M."/>
            <person name="Sanders J."/>
            <person name="Shea T."/>
            <person name="Howe W."/>
            <person name="Livny J."/>
            <person name="Cuomo C."/>
            <person name="Neafsey D."/>
            <person name="Birren B."/>
        </authorList>
    </citation>
    <scope>NUCLEOTIDE SEQUENCE [LARGE SCALE GENOMIC DNA]</scope>
    <source>
        <strain evidence="3 4">665A</strain>
    </source>
</reference>
<dbReference type="Proteomes" id="UP000664357">
    <property type="component" value="Unassembled WGS sequence"/>
</dbReference>
<gene>
    <name evidence="3" type="ORF">JZO67_005099</name>
</gene>
<evidence type="ECO:0000259" key="2">
    <source>
        <dbReference type="Pfam" id="PF25164"/>
    </source>
</evidence>
<evidence type="ECO:0000313" key="3">
    <source>
        <dbReference type="EMBL" id="MEO1773115.1"/>
    </source>
</evidence>
<evidence type="ECO:0000313" key="4">
    <source>
        <dbReference type="Proteomes" id="UP000664357"/>
    </source>
</evidence>
<feature type="domain" description="Competence protein CoiA-like N-terminal" evidence="2">
    <location>
        <begin position="14"/>
        <end position="53"/>
    </location>
</feature>
<name>A0ABV0EWS8_9ENTE</name>
<dbReference type="InterPro" id="IPR057253">
    <property type="entry name" value="CoiA-like_N"/>
</dbReference>
<dbReference type="RefSeq" id="WP_207701190.1">
    <property type="nucleotide sequence ID" value="NZ_JAFREL020000007.1"/>
</dbReference>